<dbReference type="EMBL" id="CAXKWB010101559">
    <property type="protein sequence ID" value="CAL4225571.1"/>
    <property type="molecule type" value="Genomic_DNA"/>
</dbReference>
<feature type="non-terminal residue" evidence="2">
    <location>
        <position position="157"/>
    </location>
</feature>
<feature type="compositionally biased region" description="Basic and acidic residues" evidence="1">
    <location>
        <begin position="40"/>
        <end position="54"/>
    </location>
</feature>
<comment type="caution">
    <text evidence="2">The sequence shown here is derived from an EMBL/GenBank/DDBJ whole genome shotgun (WGS) entry which is preliminary data.</text>
</comment>
<name>A0AAV2SR25_MEGNR</name>
<accession>A0AAV2SR25</accession>
<feature type="region of interest" description="Disordered" evidence="1">
    <location>
        <begin position="37"/>
        <end position="57"/>
    </location>
</feature>
<evidence type="ECO:0000256" key="1">
    <source>
        <dbReference type="SAM" id="MobiDB-lite"/>
    </source>
</evidence>
<dbReference type="AlphaFoldDB" id="A0AAV2SR25"/>
<sequence>FNVIAEEDADHVIGKEVIEGLVNKLDQYSKLLYEAAETDSSNKENQAEVYKSDDNSNMAYRPLQSLEDCNLDNQDSASLDGDGTAGVDVAEKRRTIVNLTNQVHEVVERVGSVARRGGGTEGGSAEADMDLGRDLKWRRTALNRVQQHKEKEALREA</sequence>
<gene>
    <name evidence="2" type="ORF">MNOR_LOCUS39388</name>
</gene>
<keyword evidence="3" id="KW-1185">Reference proteome</keyword>
<reference evidence="2 3" key="1">
    <citation type="submission" date="2024-05" db="EMBL/GenBank/DDBJ databases">
        <authorList>
            <person name="Wallberg A."/>
        </authorList>
    </citation>
    <scope>NUCLEOTIDE SEQUENCE [LARGE SCALE GENOMIC DNA]</scope>
</reference>
<evidence type="ECO:0000313" key="3">
    <source>
        <dbReference type="Proteomes" id="UP001497623"/>
    </source>
</evidence>
<feature type="non-terminal residue" evidence="2">
    <location>
        <position position="1"/>
    </location>
</feature>
<evidence type="ECO:0000313" key="2">
    <source>
        <dbReference type="EMBL" id="CAL4225571.1"/>
    </source>
</evidence>
<protein>
    <submittedName>
        <fullName evidence="2">Uncharacterized protein</fullName>
    </submittedName>
</protein>
<dbReference type="Proteomes" id="UP001497623">
    <property type="component" value="Unassembled WGS sequence"/>
</dbReference>
<proteinExistence type="predicted"/>
<organism evidence="2 3">
    <name type="scientific">Meganyctiphanes norvegica</name>
    <name type="common">Northern krill</name>
    <name type="synonym">Thysanopoda norvegica</name>
    <dbReference type="NCBI Taxonomy" id="48144"/>
    <lineage>
        <taxon>Eukaryota</taxon>
        <taxon>Metazoa</taxon>
        <taxon>Ecdysozoa</taxon>
        <taxon>Arthropoda</taxon>
        <taxon>Crustacea</taxon>
        <taxon>Multicrustacea</taxon>
        <taxon>Malacostraca</taxon>
        <taxon>Eumalacostraca</taxon>
        <taxon>Eucarida</taxon>
        <taxon>Euphausiacea</taxon>
        <taxon>Euphausiidae</taxon>
        <taxon>Meganyctiphanes</taxon>
    </lineage>
</organism>